<organism evidence="3 4">
    <name type="scientific">Mucilaginibacter xinganensis</name>
    <dbReference type="NCBI Taxonomy" id="1234841"/>
    <lineage>
        <taxon>Bacteria</taxon>
        <taxon>Pseudomonadati</taxon>
        <taxon>Bacteroidota</taxon>
        <taxon>Sphingobacteriia</taxon>
        <taxon>Sphingobacteriales</taxon>
        <taxon>Sphingobacteriaceae</taxon>
        <taxon>Mucilaginibacter</taxon>
    </lineage>
</organism>
<dbReference type="InterPro" id="IPR012347">
    <property type="entry name" value="Ferritin-like"/>
</dbReference>
<reference evidence="3 4" key="1">
    <citation type="submission" date="2017-08" db="EMBL/GenBank/DDBJ databases">
        <title>Complete genome sequence of Mucilaginibacter sp. strain BJC16-A31.</title>
        <authorList>
            <consortium name="Henan University of Science and Technology"/>
            <person name="You X."/>
        </authorList>
    </citation>
    <scope>NUCLEOTIDE SEQUENCE [LARGE SCALE GENOMIC DNA]</scope>
    <source>
        <strain evidence="3 4">BJC16-A31</strain>
    </source>
</reference>
<proteinExistence type="predicted"/>
<keyword evidence="1" id="KW-0175">Coiled coil</keyword>
<evidence type="ECO:0000256" key="1">
    <source>
        <dbReference type="SAM" id="Coils"/>
    </source>
</evidence>
<dbReference type="PANTHER" id="PTHR38593:SF1">
    <property type="entry name" value="BLR2558 PROTEIN"/>
    <property type="match status" value="1"/>
</dbReference>
<evidence type="ECO:0000313" key="4">
    <source>
        <dbReference type="Proteomes" id="UP000215002"/>
    </source>
</evidence>
<accession>A0A223NXV2</accession>
<dbReference type="Proteomes" id="UP000215002">
    <property type="component" value="Chromosome"/>
</dbReference>
<dbReference type="AlphaFoldDB" id="A0A223NXV2"/>
<dbReference type="PANTHER" id="PTHR38593">
    <property type="entry name" value="BLR2558 PROTEIN"/>
    <property type="match status" value="1"/>
</dbReference>
<keyword evidence="4" id="KW-1185">Reference proteome</keyword>
<sequence length="176" mass="19406">MKNLICLLSGIMVLLCLHACRENKKGRNFNQAQDDRDGVTFIKNSIEGGMMEIKASGMVITNSNNQKVISLAKMMIDDHTKLGDELKQLEKEKKISETDTLSNSHQQMIRDLSKKSGKAFDKMYLQMMVADHEQAVKLFTSAAGNSDSAIKKIAAGNLSTIKMHLDSANAICVGLK</sequence>
<name>A0A223NXV2_9SPHI</name>
<feature type="domain" description="DUF4142" evidence="2">
    <location>
        <begin position="40"/>
        <end position="171"/>
    </location>
</feature>
<evidence type="ECO:0000259" key="2">
    <source>
        <dbReference type="Pfam" id="PF13628"/>
    </source>
</evidence>
<dbReference type="Pfam" id="PF13628">
    <property type="entry name" value="DUF4142"/>
    <property type="match status" value="1"/>
</dbReference>
<evidence type="ECO:0000313" key="3">
    <source>
        <dbReference type="EMBL" id="ASU34709.1"/>
    </source>
</evidence>
<dbReference type="Gene3D" id="1.20.1260.10">
    <property type="match status" value="1"/>
</dbReference>
<gene>
    <name evidence="3" type="ORF">MuYL_2822</name>
</gene>
<feature type="coiled-coil region" evidence="1">
    <location>
        <begin position="72"/>
        <end position="99"/>
    </location>
</feature>
<dbReference type="EMBL" id="CP022743">
    <property type="protein sequence ID" value="ASU34709.1"/>
    <property type="molecule type" value="Genomic_DNA"/>
</dbReference>
<dbReference type="RefSeq" id="WP_094571029.1">
    <property type="nucleotide sequence ID" value="NZ_CP022743.1"/>
</dbReference>
<protein>
    <recommendedName>
        <fullName evidence="2">DUF4142 domain-containing protein</fullName>
    </recommendedName>
</protein>
<dbReference type="OrthoDB" id="883203at2"/>
<dbReference type="InterPro" id="IPR025419">
    <property type="entry name" value="DUF4142"/>
</dbReference>
<dbReference type="KEGG" id="muc:MuYL_2822"/>